<reference evidence="1 2" key="1">
    <citation type="journal article" date="2018" name="Mol. Plant">
        <title>The genome of Artemisia annua provides insight into the evolution of Asteraceae family and artemisinin biosynthesis.</title>
        <authorList>
            <person name="Shen Q."/>
            <person name="Zhang L."/>
            <person name="Liao Z."/>
            <person name="Wang S."/>
            <person name="Yan T."/>
            <person name="Shi P."/>
            <person name="Liu M."/>
            <person name="Fu X."/>
            <person name="Pan Q."/>
            <person name="Wang Y."/>
            <person name="Lv Z."/>
            <person name="Lu X."/>
            <person name="Zhang F."/>
            <person name="Jiang W."/>
            <person name="Ma Y."/>
            <person name="Chen M."/>
            <person name="Hao X."/>
            <person name="Li L."/>
            <person name="Tang Y."/>
            <person name="Lv G."/>
            <person name="Zhou Y."/>
            <person name="Sun X."/>
            <person name="Brodelius P.E."/>
            <person name="Rose J.K.C."/>
            <person name="Tang K."/>
        </authorList>
    </citation>
    <scope>NUCLEOTIDE SEQUENCE [LARGE SCALE GENOMIC DNA]</scope>
    <source>
        <strain evidence="2">cv. Huhao1</strain>
        <tissue evidence="1">Leaf</tissue>
    </source>
</reference>
<evidence type="ECO:0000313" key="1">
    <source>
        <dbReference type="EMBL" id="PWA67344.1"/>
    </source>
</evidence>
<keyword evidence="2" id="KW-1185">Reference proteome</keyword>
<dbReference type="AlphaFoldDB" id="A0A2U1N1L9"/>
<protein>
    <submittedName>
        <fullName evidence="1">Catalase 2</fullName>
    </submittedName>
</protein>
<accession>A0A2U1N1L9</accession>
<dbReference type="STRING" id="35608.A0A2U1N1L9"/>
<evidence type="ECO:0000313" key="2">
    <source>
        <dbReference type="Proteomes" id="UP000245207"/>
    </source>
</evidence>
<sequence length="89" mass="10205">MCRLKDSSISVADNYWPDLVVTEIADGSEFGTLRFTTRKERFITRIVGAPSDPRVNHEVCTIWISYWSRYNARAAASQPHDMCFETTDT</sequence>
<name>A0A2U1N1L9_ARTAN</name>
<gene>
    <name evidence="1" type="ORF">CTI12_AA194130</name>
</gene>
<proteinExistence type="predicted"/>
<dbReference type="EMBL" id="PKPP01003849">
    <property type="protein sequence ID" value="PWA67344.1"/>
    <property type="molecule type" value="Genomic_DNA"/>
</dbReference>
<comment type="caution">
    <text evidence="1">The sequence shown here is derived from an EMBL/GenBank/DDBJ whole genome shotgun (WGS) entry which is preliminary data.</text>
</comment>
<dbReference type="Proteomes" id="UP000245207">
    <property type="component" value="Unassembled WGS sequence"/>
</dbReference>
<dbReference type="OrthoDB" id="1529040at2759"/>
<organism evidence="1 2">
    <name type="scientific">Artemisia annua</name>
    <name type="common">Sweet wormwood</name>
    <dbReference type="NCBI Taxonomy" id="35608"/>
    <lineage>
        <taxon>Eukaryota</taxon>
        <taxon>Viridiplantae</taxon>
        <taxon>Streptophyta</taxon>
        <taxon>Embryophyta</taxon>
        <taxon>Tracheophyta</taxon>
        <taxon>Spermatophyta</taxon>
        <taxon>Magnoliopsida</taxon>
        <taxon>eudicotyledons</taxon>
        <taxon>Gunneridae</taxon>
        <taxon>Pentapetalae</taxon>
        <taxon>asterids</taxon>
        <taxon>campanulids</taxon>
        <taxon>Asterales</taxon>
        <taxon>Asteraceae</taxon>
        <taxon>Asteroideae</taxon>
        <taxon>Anthemideae</taxon>
        <taxon>Artemisiinae</taxon>
        <taxon>Artemisia</taxon>
    </lineage>
</organism>